<dbReference type="HAMAP" id="MF_00973">
    <property type="entry name" value="Gluconeogen_factor"/>
    <property type="match status" value="1"/>
</dbReference>
<name>A0ABU7G433_9ALTE</name>
<evidence type="ECO:0000256" key="2">
    <source>
        <dbReference type="HAMAP-Rule" id="MF_00973"/>
    </source>
</evidence>
<dbReference type="EMBL" id="JAYDYW010000007">
    <property type="protein sequence ID" value="MEE1674148.1"/>
    <property type="molecule type" value="Genomic_DNA"/>
</dbReference>
<dbReference type="PANTHER" id="PTHR30135">
    <property type="entry name" value="UNCHARACTERIZED PROTEIN YVCK-RELATED"/>
    <property type="match status" value="1"/>
</dbReference>
<dbReference type="Proteomes" id="UP001310248">
    <property type="component" value="Unassembled WGS sequence"/>
</dbReference>
<dbReference type="NCBIfam" id="TIGR01826">
    <property type="entry name" value="CofD_related"/>
    <property type="match status" value="1"/>
</dbReference>
<sequence length="345" mass="37494">MRANSPQRPLTIATIGGGSGHFVLLSALRDAEHLAISAIVSMTDSGGSTGRLRDELGILPPGDILKCVLALSPYRELARKLLLKRFTKGKRLSGHSAGNMLLTMLSQYSGSFSEGIQGLAQMLDVEGEILPVTIDKSTLVAELTSGERIFGESAIDLPRGDQREKIANVFLVPHHAEQVRVYPPVIERINTVEAIVLGPGDLFTSIIPNLLVPGVKEAIKRSKAKLVYVSNIMTKFGETDGYNLEHFISDLEHYLGRPVDAVVVNNHIPSEEMIASYNLERAQVVEVDDLEALANKYQLIYADLIDEDSDIVRHDSEKLANALLPYLSSLGSQTLSLVKASGTEG</sequence>
<evidence type="ECO:0000313" key="4">
    <source>
        <dbReference type="Proteomes" id="UP001310248"/>
    </source>
</evidence>
<proteinExistence type="inferred from homology"/>
<dbReference type="SUPFAM" id="SSF142338">
    <property type="entry name" value="CofD-like"/>
    <property type="match status" value="1"/>
</dbReference>
<protein>
    <recommendedName>
        <fullName evidence="2">Putative gluconeogenesis factor</fullName>
    </recommendedName>
</protein>
<dbReference type="Gene3D" id="3.40.50.10680">
    <property type="entry name" value="CofD-like domains"/>
    <property type="match status" value="1"/>
</dbReference>
<accession>A0ABU7G433</accession>
<keyword evidence="1 2" id="KW-0963">Cytoplasm</keyword>
<comment type="subcellular location">
    <subcellularLocation>
        <location evidence="2">Cytoplasm</location>
    </subcellularLocation>
</comment>
<organism evidence="3 4">
    <name type="scientific">Agarivorans aestuarii</name>
    <dbReference type="NCBI Taxonomy" id="1563703"/>
    <lineage>
        <taxon>Bacteria</taxon>
        <taxon>Pseudomonadati</taxon>
        <taxon>Pseudomonadota</taxon>
        <taxon>Gammaproteobacteria</taxon>
        <taxon>Alteromonadales</taxon>
        <taxon>Alteromonadaceae</taxon>
        <taxon>Agarivorans</taxon>
    </lineage>
</organism>
<dbReference type="CDD" id="cd07187">
    <property type="entry name" value="YvcK_like"/>
    <property type="match status" value="1"/>
</dbReference>
<comment type="caution">
    <text evidence="3">The sequence shown here is derived from an EMBL/GenBank/DDBJ whole genome shotgun (WGS) entry which is preliminary data.</text>
</comment>
<dbReference type="PANTHER" id="PTHR30135:SF3">
    <property type="entry name" value="GLUCONEOGENESIS FACTOR-RELATED"/>
    <property type="match status" value="1"/>
</dbReference>
<comment type="function">
    <text evidence="2">Required for morphogenesis under gluconeogenic growth conditions.</text>
</comment>
<evidence type="ECO:0000256" key="1">
    <source>
        <dbReference type="ARBA" id="ARBA00022490"/>
    </source>
</evidence>
<dbReference type="InterPro" id="IPR002882">
    <property type="entry name" value="CofD"/>
</dbReference>
<evidence type="ECO:0000313" key="3">
    <source>
        <dbReference type="EMBL" id="MEE1674148.1"/>
    </source>
</evidence>
<dbReference type="InterPro" id="IPR038136">
    <property type="entry name" value="CofD-like_dom_sf"/>
</dbReference>
<dbReference type="Pfam" id="PF01933">
    <property type="entry name" value="CofD"/>
    <property type="match status" value="1"/>
</dbReference>
<comment type="similarity">
    <text evidence="2">Belongs to the gluconeogenesis factor family.</text>
</comment>
<reference evidence="4" key="1">
    <citation type="submission" date="2023-07" db="EMBL/GenBank/DDBJ databases">
        <title>Draft genome sequence of Agarivorans aestuarii strain ZMCS4, a CAZymes producing bacteria isolated from the marine brown algae Clodostephus spongiosus.</title>
        <authorList>
            <person name="Lorente B."/>
            <person name="Cabral C."/>
            <person name="Frias J."/>
            <person name="Faria J."/>
            <person name="Toubarro D."/>
        </authorList>
    </citation>
    <scope>NUCLEOTIDE SEQUENCE [LARGE SCALE GENOMIC DNA]</scope>
    <source>
        <strain evidence="4">ZMCS4</strain>
    </source>
</reference>
<dbReference type="RefSeq" id="WP_329775320.1">
    <property type="nucleotide sequence ID" value="NZ_JAYDYW010000007.1"/>
</dbReference>
<dbReference type="InterPro" id="IPR010119">
    <property type="entry name" value="Gluconeogen_factor"/>
</dbReference>
<keyword evidence="4" id="KW-1185">Reference proteome</keyword>
<gene>
    <name evidence="3" type="primary">yvcK</name>
    <name evidence="3" type="ORF">SNR37_003581</name>
</gene>